<evidence type="ECO:0000259" key="1">
    <source>
        <dbReference type="Pfam" id="PF06488"/>
    </source>
</evidence>
<reference evidence="2" key="1">
    <citation type="journal article" date="2021" name="Proc. Natl. Acad. Sci. U.S.A.">
        <title>A Catalog of Tens of Thousands of Viruses from Human Metagenomes Reveals Hidden Associations with Chronic Diseases.</title>
        <authorList>
            <person name="Tisza M.J."/>
            <person name="Buck C.B."/>
        </authorList>
    </citation>
    <scope>NUCLEOTIDE SEQUENCE</scope>
    <source>
        <strain evidence="2">CtZUr4</strain>
    </source>
</reference>
<sequence length="192" mass="21425">MSKNKVKFGLSNVHIFPITDEEDGKPIYGEAIVFKGAVNLSLDTEGDSNDFYADDIPYYNIFANNGYSGDLEMALVTDEFRTKILGFEEDANGAIIENIDAKPNNFAMAFEFKGDKNKVRRLYYNVSASRPSDSHGTVTETVEPETETINIKAIPRTDTGDINVKLEEGQTGYDTFYEKPYEKKSVVSRGDA</sequence>
<evidence type="ECO:0000313" key="2">
    <source>
        <dbReference type="EMBL" id="DAF54312.1"/>
    </source>
</evidence>
<dbReference type="Pfam" id="PF06488">
    <property type="entry name" value="L_lac_phage_MSP"/>
    <property type="match status" value="1"/>
</dbReference>
<feature type="domain" description="Phage tail tube protein N-terminal" evidence="1">
    <location>
        <begin position="5"/>
        <end position="153"/>
    </location>
</feature>
<dbReference type="EMBL" id="BK032677">
    <property type="protein sequence ID" value="DAF54312.1"/>
    <property type="molecule type" value="Genomic_DNA"/>
</dbReference>
<dbReference type="InterPro" id="IPR006490">
    <property type="entry name" value="Maj_tail_phi13"/>
</dbReference>
<organism evidence="2">
    <name type="scientific">Siphoviridae sp. ctZUr4</name>
    <dbReference type="NCBI Taxonomy" id="2827892"/>
    <lineage>
        <taxon>Viruses</taxon>
        <taxon>Duplodnaviria</taxon>
        <taxon>Heunggongvirae</taxon>
        <taxon>Uroviricota</taxon>
        <taxon>Caudoviricetes</taxon>
    </lineage>
</organism>
<dbReference type="InterPro" id="IPR046764">
    <property type="entry name" value="L_lac_phage_MSP_N"/>
</dbReference>
<name>A0A8S5STN4_9CAUD</name>
<protein>
    <submittedName>
        <fullName evidence="2">Tail tube protein</fullName>
    </submittedName>
</protein>
<accession>A0A8S5STN4</accession>
<dbReference type="NCBIfam" id="TIGR01603">
    <property type="entry name" value="maj_tail_phi13"/>
    <property type="match status" value="1"/>
</dbReference>
<proteinExistence type="predicted"/>